<accession>A0A9P4KII0</accession>
<evidence type="ECO:0000256" key="9">
    <source>
        <dbReference type="RuleBase" id="RU364151"/>
    </source>
</evidence>
<comment type="subunit">
    <text evidence="9">Component of the Mediator complex.</text>
</comment>
<evidence type="ECO:0000256" key="8">
    <source>
        <dbReference type="ARBA" id="ARBA00032018"/>
    </source>
</evidence>
<keyword evidence="6 9" id="KW-0804">Transcription</keyword>
<keyword evidence="5 9" id="KW-0010">Activator</keyword>
<dbReference type="Pfam" id="PF08633">
    <property type="entry name" value="Rox3"/>
    <property type="match status" value="1"/>
</dbReference>
<feature type="compositionally biased region" description="Polar residues" evidence="10">
    <location>
        <begin position="309"/>
        <end position="321"/>
    </location>
</feature>
<evidence type="ECO:0000256" key="3">
    <source>
        <dbReference type="ARBA" id="ARBA00019615"/>
    </source>
</evidence>
<dbReference type="OrthoDB" id="2160599at2759"/>
<dbReference type="AlphaFoldDB" id="A0A9P4KII0"/>
<keyword evidence="12" id="KW-1185">Reference proteome</keyword>
<organism evidence="11 12">
    <name type="scientific">Lojkania enalia</name>
    <dbReference type="NCBI Taxonomy" id="147567"/>
    <lineage>
        <taxon>Eukaryota</taxon>
        <taxon>Fungi</taxon>
        <taxon>Dikarya</taxon>
        <taxon>Ascomycota</taxon>
        <taxon>Pezizomycotina</taxon>
        <taxon>Dothideomycetes</taxon>
        <taxon>Pleosporomycetidae</taxon>
        <taxon>Pleosporales</taxon>
        <taxon>Pleosporales incertae sedis</taxon>
        <taxon>Lojkania</taxon>
    </lineage>
</organism>
<evidence type="ECO:0000256" key="1">
    <source>
        <dbReference type="ARBA" id="ARBA00004123"/>
    </source>
</evidence>
<evidence type="ECO:0000256" key="5">
    <source>
        <dbReference type="ARBA" id="ARBA00023159"/>
    </source>
</evidence>
<dbReference type="InterPro" id="IPR013942">
    <property type="entry name" value="Mediator_Med19_fun"/>
</dbReference>
<dbReference type="Proteomes" id="UP000800093">
    <property type="component" value="Unassembled WGS sequence"/>
</dbReference>
<dbReference type="EMBL" id="ML986594">
    <property type="protein sequence ID" value="KAF2267019.1"/>
    <property type="molecule type" value="Genomic_DNA"/>
</dbReference>
<comment type="similarity">
    <text evidence="2 9">Belongs to the Mediator complex subunit 19 family.</text>
</comment>
<evidence type="ECO:0000256" key="6">
    <source>
        <dbReference type="ARBA" id="ARBA00023163"/>
    </source>
</evidence>
<sequence>MSDPASKRQRLTGSFSPASPPYHQQQHAKPTDQTKPAIFHPNTPTSPPYMSTNSRPNGGPAMTATAPSSEITPPSSVGMSQHTSQPVVSASNPHPFPTPASTTGGLYFSNLDNDGDAMMADSQDNGFEAASSSEHRRTNHNRQEGASGSTLFRLCQSTHEVSRPHGSQNLFELYSLNDLAKSVARTDPVTGEKINKLRKSYEGHIKNMQIAGKPKAVKMEGKFTGLLSVPEEDYRAQRVSGKEIEKALDSSGSGLSPAFDSLLNSAFAGMAPGPLPQAESQRYRAYLGTDEASKSKAGVEVLNPVRSVPTPTSTGSLSQGSRVARPERTGSKRSYNESSFAGYGEGFTDDYTGNSTGGEDDSQGGMSKKRRLGFERTSHQVEVGGVRR</sequence>
<reference evidence="12" key="1">
    <citation type="journal article" date="2020" name="Stud. Mycol.">
        <title>101 Dothideomycetes genomes: A test case for predicting lifestyles and emergence of pathogens.</title>
        <authorList>
            <person name="Haridas S."/>
            <person name="Albert R."/>
            <person name="Binder M."/>
            <person name="Bloem J."/>
            <person name="LaButti K."/>
            <person name="Salamov A."/>
            <person name="Andreopoulos B."/>
            <person name="Baker S."/>
            <person name="Barry K."/>
            <person name="Bills G."/>
            <person name="Bluhm B."/>
            <person name="Cannon C."/>
            <person name="Castanera R."/>
            <person name="Culley D."/>
            <person name="Daum C."/>
            <person name="Ezra D."/>
            <person name="Gonzalez J."/>
            <person name="Henrissat B."/>
            <person name="Kuo A."/>
            <person name="Liang C."/>
            <person name="Lipzen A."/>
            <person name="Lutzoni F."/>
            <person name="Magnuson J."/>
            <person name="Mondo S."/>
            <person name="Nolan M."/>
            <person name="Ohm R."/>
            <person name="Pangilinan J."/>
            <person name="Park H.-J."/>
            <person name="Ramirez L."/>
            <person name="Alfaro M."/>
            <person name="Sun H."/>
            <person name="Tritt A."/>
            <person name="Yoshinaga Y."/>
            <person name="Zwiers L.-H."/>
            <person name="Turgeon B."/>
            <person name="Goodwin S."/>
            <person name="Spatafora J."/>
            <person name="Crous P."/>
            <person name="Grigoriev I."/>
        </authorList>
    </citation>
    <scope>NUCLEOTIDE SEQUENCE [LARGE SCALE GENOMIC DNA]</scope>
    <source>
        <strain evidence="12">CBS 304.66</strain>
    </source>
</reference>
<name>A0A9P4KII0_9PLEO</name>
<keyword evidence="7 9" id="KW-0539">Nucleus</keyword>
<evidence type="ECO:0000313" key="12">
    <source>
        <dbReference type="Proteomes" id="UP000800093"/>
    </source>
</evidence>
<gene>
    <name evidence="9" type="primary">MED19</name>
    <name evidence="11" type="ORF">CC78DRAFT_531106</name>
</gene>
<evidence type="ECO:0000256" key="4">
    <source>
        <dbReference type="ARBA" id="ARBA00023015"/>
    </source>
</evidence>
<protein>
    <recommendedName>
        <fullName evidence="3 9">Mediator of RNA polymerase II transcription subunit 19</fullName>
    </recommendedName>
    <alternativeName>
        <fullName evidence="8 9">Mediator complex subunit 19</fullName>
    </alternativeName>
</protein>
<dbReference type="GO" id="GO:0006357">
    <property type="term" value="P:regulation of transcription by RNA polymerase II"/>
    <property type="evidence" value="ECO:0007669"/>
    <property type="project" value="InterPro"/>
</dbReference>
<keyword evidence="4 9" id="KW-0805">Transcription regulation</keyword>
<evidence type="ECO:0000313" key="11">
    <source>
        <dbReference type="EMBL" id="KAF2267019.1"/>
    </source>
</evidence>
<proteinExistence type="inferred from homology"/>
<feature type="region of interest" description="Disordered" evidence="10">
    <location>
        <begin position="297"/>
        <end position="388"/>
    </location>
</feature>
<dbReference type="GO" id="GO:0016592">
    <property type="term" value="C:mediator complex"/>
    <property type="evidence" value="ECO:0007669"/>
    <property type="project" value="InterPro"/>
</dbReference>
<feature type="region of interest" description="Disordered" evidence="10">
    <location>
        <begin position="1"/>
        <end position="148"/>
    </location>
</feature>
<feature type="compositionally biased region" description="Polar residues" evidence="10">
    <location>
        <begin position="11"/>
        <end position="34"/>
    </location>
</feature>
<comment type="function">
    <text evidence="9">Component of the Mediator complex, a coactivator involved in the regulated transcription of nearly all RNA polymerase II-dependent genes. Mediator functions as a bridge to convey information from gene-specific regulatory proteins to the basal RNA polymerase II transcription machinery. Mediator is recruited to promoters by direct interactions with regulatory proteins and serves as a scaffold for the assembly of a functional preinitiation complex with RNA polymerase II and the general transcription factors.</text>
</comment>
<dbReference type="GO" id="GO:0003712">
    <property type="term" value="F:transcription coregulator activity"/>
    <property type="evidence" value="ECO:0007669"/>
    <property type="project" value="InterPro"/>
</dbReference>
<feature type="compositionally biased region" description="Polar residues" evidence="10">
    <location>
        <begin position="65"/>
        <end position="92"/>
    </location>
</feature>
<evidence type="ECO:0000256" key="7">
    <source>
        <dbReference type="ARBA" id="ARBA00023242"/>
    </source>
</evidence>
<comment type="subcellular location">
    <subcellularLocation>
        <location evidence="1 9">Nucleus</location>
    </subcellularLocation>
</comment>
<comment type="caution">
    <text evidence="11">The sequence shown here is derived from an EMBL/GenBank/DDBJ whole genome shotgun (WGS) entry which is preliminary data.</text>
</comment>
<evidence type="ECO:0000256" key="10">
    <source>
        <dbReference type="SAM" id="MobiDB-lite"/>
    </source>
</evidence>
<evidence type="ECO:0000256" key="2">
    <source>
        <dbReference type="ARBA" id="ARBA00009259"/>
    </source>
</evidence>